<dbReference type="SUPFAM" id="SSF69255">
    <property type="entry name" value="gp5 N-terminal domain-like"/>
    <property type="match status" value="1"/>
</dbReference>
<dbReference type="Gene3D" id="2.40.50.230">
    <property type="entry name" value="Gp5 N-terminal domain"/>
    <property type="match status" value="1"/>
</dbReference>
<protein>
    <recommendedName>
        <fullName evidence="7">Type VI secretion system tip protein VgrG</fullName>
    </recommendedName>
</protein>
<dbReference type="Pfam" id="PF13296">
    <property type="entry name" value="T6SS_Vgr"/>
    <property type="match status" value="1"/>
</dbReference>
<evidence type="ECO:0000256" key="1">
    <source>
        <dbReference type="ARBA" id="ARBA00005558"/>
    </source>
</evidence>
<dbReference type="InterPro" id="IPR028244">
    <property type="entry name" value="T6SS_Rhs_Vgr_dom"/>
</dbReference>
<organism evidence="5 6">
    <name type="scientific">Stenotrophomonas maltophilia</name>
    <name type="common">Pseudomonas maltophilia</name>
    <name type="synonym">Xanthomonas maltophilia</name>
    <dbReference type="NCBI Taxonomy" id="40324"/>
    <lineage>
        <taxon>Bacteria</taxon>
        <taxon>Pseudomonadati</taxon>
        <taxon>Pseudomonadota</taxon>
        <taxon>Gammaproteobacteria</taxon>
        <taxon>Lysobacterales</taxon>
        <taxon>Lysobacteraceae</taxon>
        <taxon>Stenotrophomonas</taxon>
        <taxon>Stenotrophomonas maltophilia group</taxon>
    </lineage>
</organism>
<dbReference type="NCBIfam" id="TIGR01646">
    <property type="entry name" value="vgr_GE"/>
    <property type="match status" value="1"/>
</dbReference>
<dbReference type="InterPro" id="IPR018769">
    <property type="entry name" value="VgrG2_DUF2345"/>
</dbReference>
<evidence type="ECO:0000259" key="2">
    <source>
        <dbReference type="Pfam" id="PF04717"/>
    </source>
</evidence>
<dbReference type="NCBIfam" id="TIGR03361">
    <property type="entry name" value="VI_Rhs_Vgr"/>
    <property type="match status" value="1"/>
</dbReference>
<dbReference type="Pfam" id="PF05954">
    <property type="entry name" value="Phage_GPD"/>
    <property type="match status" value="1"/>
</dbReference>
<evidence type="ECO:0000313" key="6">
    <source>
        <dbReference type="Proteomes" id="UP000092125"/>
    </source>
</evidence>
<accession>A0AAP7L1D7</accession>
<dbReference type="Pfam" id="PF10106">
    <property type="entry name" value="DUF2345"/>
    <property type="match status" value="1"/>
</dbReference>
<sequence>MHHRSSSFTAACEASSRVHRFCGPTATRLIVERWHGHESLSGELRCQIDLLGDEHEQDLDDWLTRPASITTRLPEGGEVVRVGLIRSVERVACVGSLVRYRVHLADWTAWLHDSRHSRVFQDEDVASIIDTVLSEHAPLAHWCWHAGSPSTLDRRCRGYRVQYRQSDMAFLQQLMAEEGLGWCIRARPEAPGGHTLMIIGDSTQCSVLPGLRRVHRTQRVVDSPGIAFLHESRRVVPTRMTRVTDNDDAFRVISASLPVRDAADGSLEDYAPARHAAWQTTREALAEVMREAEAALCDQRRWTGEGTEPDFEPGEAFEVLPVPGQRAAPALLLTAVNHAGVNLLPSVAELQQDLPACTLPDTVPAARAQALGYANRFQAIPLEQRWRRRLEDPDYRPTAPGPQLATVLGGDDGAPLHMDSAGRIRVRFGFATDGRAESGWLRVAQRFAGPGVGSQFLPRVGQEVVVDFINGDIRRPLVVGALYNGRGESRPDALALASDAATSAQNNLAGGQAPRWHAAGAGECAQRNAGAIWGISSQSWDGQGGSSLEFDDSDSQLQVRLGTTQRHSSLSLGQLRHQQHNYRGSLRGNGYELRSDAWGAVRATAGLWLDSTARTASDPAGLRMAPVALLRRTLVLGQTFDDAARRHQTIRLRGCVRQASGSSVLQVLADSVAASRSISTAGEQVPATRSPVLGLSAPTGICQVAGQAFQMGVRDCTLLASGGSSAAIVVGHARWQGRQAIGVLAGAAHRADQMGLSVVAGEEQLDLQAQADAVLLQSRARLRATSGQGEVQLAAGRALHIATAEGAAITLTDGHLRVTCPGTLTFRAGRRTFVGPAQELFPLPQFPQTICVECLQKAMQAGLPWSLKNG</sequence>
<dbReference type="AlphaFoldDB" id="A0AAP7L1D7"/>
<dbReference type="InterPro" id="IPR037026">
    <property type="entry name" value="Vgr_OB-fold_dom_sf"/>
</dbReference>
<feature type="domain" description="DUF2345" evidence="3">
    <location>
        <begin position="682"/>
        <end position="837"/>
    </location>
</feature>
<proteinExistence type="inferred from homology"/>
<dbReference type="InterPro" id="IPR017847">
    <property type="entry name" value="T6SS_RhsGE_Vgr_subset"/>
</dbReference>
<comment type="caution">
    <text evidence="5">The sequence shown here is derived from an EMBL/GenBank/DDBJ whole genome shotgun (WGS) entry which is preliminary data.</text>
</comment>
<dbReference type="Gene3D" id="4.10.220.110">
    <property type="match status" value="1"/>
</dbReference>
<feature type="domain" description="Gp5/Type VI secretion system Vgr protein OB-fold" evidence="2">
    <location>
        <begin position="419"/>
        <end position="483"/>
    </location>
</feature>
<dbReference type="Proteomes" id="UP000092125">
    <property type="component" value="Unassembled WGS sequence"/>
</dbReference>
<dbReference type="InterPro" id="IPR006531">
    <property type="entry name" value="Gp5/Vgr_OB"/>
</dbReference>
<feature type="domain" description="Putative type VI secretion system Rhs element associated Vgr" evidence="4">
    <location>
        <begin position="539"/>
        <end position="644"/>
    </location>
</feature>
<gene>
    <name evidence="5" type="ORF">A9K56_05340</name>
</gene>
<evidence type="ECO:0000313" key="5">
    <source>
        <dbReference type="EMBL" id="OBU62241.1"/>
    </source>
</evidence>
<dbReference type="SUPFAM" id="SSF69279">
    <property type="entry name" value="Phage tail proteins"/>
    <property type="match status" value="2"/>
</dbReference>
<name>A0AAP7L1D7_STEMA</name>
<dbReference type="Gene3D" id="3.55.50.10">
    <property type="entry name" value="Baseplate protein-like domains"/>
    <property type="match status" value="1"/>
</dbReference>
<dbReference type="Gene3D" id="2.30.110.50">
    <property type="match status" value="1"/>
</dbReference>
<evidence type="ECO:0008006" key="7">
    <source>
        <dbReference type="Google" id="ProtNLM"/>
    </source>
</evidence>
<evidence type="ECO:0000259" key="3">
    <source>
        <dbReference type="Pfam" id="PF10106"/>
    </source>
</evidence>
<evidence type="ECO:0000259" key="4">
    <source>
        <dbReference type="Pfam" id="PF13296"/>
    </source>
</evidence>
<dbReference type="EMBL" id="LYVI01000003">
    <property type="protein sequence ID" value="OBU62241.1"/>
    <property type="molecule type" value="Genomic_DNA"/>
</dbReference>
<dbReference type="Pfam" id="PF04717">
    <property type="entry name" value="Phage_base_V"/>
    <property type="match status" value="1"/>
</dbReference>
<dbReference type="InterPro" id="IPR006533">
    <property type="entry name" value="T6SS_Vgr_RhsGE"/>
</dbReference>
<reference evidence="5 6" key="1">
    <citation type="submission" date="2016-05" db="EMBL/GenBank/DDBJ databases">
        <title>Draft Genome Sequences of Stenotrophomonas maltophilia Strains Sm32COP, Sm41DVV, Sm46PAILV, SmF3, SmF22, SmSOFb1 and SmCVFa1, Isolated from Different Manures, in France.</title>
        <authorList>
            <person name="Nazaret S."/>
            <person name="Bodilis J."/>
        </authorList>
    </citation>
    <scope>NUCLEOTIDE SEQUENCE [LARGE SCALE GENOMIC DNA]</scope>
    <source>
        <strain evidence="5 6">Sm41DVV</strain>
    </source>
</reference>
<comment type="similarity">
    <text evidence="1">Belongs to the VgrG protein family.</text>
</comment>